<reference evidence="2 3" key="1">
    <citation type="journal article" date="2013" name="Genome Announc.">
        <title>Draft Genome Sequence of the Moderately Halophilic Bacterium Marinobacter lipolyticus Strain SM19.</title>
        <authorList>
            <person name="Papke R.T."/>
            <person name="de la Haba R.R."/>
            <person name="Infante-Dominguez C."/>
            <person name="Perez D."/>
            <person name="Sanchez-Porro C."/>
            <person name="Lapierre P."/>
            <person name="Ventosa A."/>
        </authorList>
    </citation>
    <scope>NUCLEOTIDE SEQUENCE [LARGE SCALE GENOMIC DNA]</scope>
    <source>
        <strain evidence="2 3">SM19</strain>
    </source>
</reference>
<proteinExistence type="predicted"/>
<dbReference type="RefSeq" id="WP_012138213.1">
    <property type="nucleotide sequence ID" value="NZ_KE007325.1"/>
</dbReference>
<dbReference type="PATRIC" id="fig|1318628.3.peg.2174"/>
<evidence type="ECO:0000313" key="2">
    <source>
        <dbReference type="EMBL" id="EON92123.1"/>
    </source>
</evidence>
<gene>
    <name evidence="2" type="ORF">MARLIPOL_10891</name>
</gene>
<dbReference type="HOGENOM" id="CLU_069794_0_0_6"/>
<feature type="compositionally biased region" description="Low complexity" evidence="1">
    <location>
        <begin position="321"/>
        <end position="333"/>
    </location>
</feature>
<evidence type="ECO:0008006" key="4">
    <source>
        <dbReference type="Google" id="ProtNLM"/>
    </source>
</evidence>
<evidence type="ECO:0000313" key="3">
    <source>
        <dbReference type="Proteomes" id="UP000016540"/>
    </source>
</evidence>
<name>R8B0L3_9GAMM</name>
<dbReference type="EMBL" id="ASAD01000011">
    <property type="protein sequence ID" value="EON92123.1"/>
    <property type="molecule type" value="Genomic_DNA"/>
</dbReference>
<protein>
    <recommendedName>
        <fullName evidence="4">Lipoprotein</fullName>
    </recommendedName>
</protein>
<dbReference type="PROSITE" id="PS51257">
    <property type="entry name" value="PROKAR_LIPOPROTEIN"/>
    <property type="match status" value="1"/>
</dbReference>
<dbReference type="OrthoDB" id="6354562at2"/>
<keyword evidence="3" id="KW-1185">Reference proteome</keyword>
<comment type="caution">
    <text evidence="2">The sequence shown here is derived from an EMBL/GenBank/DDBJ whole genome shotgun (WGS) entry which is preliminary data.</text>
</comment>
<dbReference type="Proteomes" id="UP000016540">
    <property type="component" value="Unassembled WGS sequence"/>
</dbReference>
<evidence type="ECO:0000256" key="1">
    <source>
        <dbReference type="SAM" id="MobiDB-lite"/>
    </source>
</evidence>
<feature type="region of interest" description="Disordered" evidence="1">
    <location>
        <begin position="292"/>
        <end position="333"/>
    </location>
</feature>
<sequence length="333" mass="36305">MRHTCFFAATAMITLGLSGCGPDSSSDDGYLNPASDVDLPLTTFRLRDTEGLEPVLQYTAFRDFYRGIEPVTDGDDSGIAQALREHLNPFLGATPNEEGTDYTSVRNPLDLINEVIRSGAVDNFNEGRQLMRDSINKDEAASYNTPANDALIRFTEKNSDSNVSDADRTWIFPMLDWTSNPNLGKVFRATQYVARQPAADDEGPAELASASWSGRYNADSFGTSGFNQPEFAAASLTGRTRGNVELLQEFIGTQRDTMTLTSASGIVINGEEPDCIRVVLSYNDQRVQVFTSKDEPPAVDDNGDRAANPAHCGNQQNGEEAASYSSIAIARRQ</sequence>
<dbReference type="STRING" id="1318628.MARLIPOL_10891"/>
<accession>R8B0L3</accession>
<dbReference type="AlphaFoldDB" id="R8B0L3"/>
<organism evidence="2 3">
    <name type="scientific">Marinobacter lipolyticus SM19</name>
    <dbReference type="NCBI Taxonomy" id="1318628"/>
    <lineage>
        <taxon>Bacteria</taxon>
        <taxon>Pseudomonadati</taxon>
        <taxon>Pseudomonadota</taxon>
        <taxon>Gammaproteobacteria</taxon>
        <taxon>Pseudomonadales</taxon>
        <taxon>Marinobacteraceae</taxon>
        <taxon>Marinobacter</taxon>
    </lineage>
</organism>